<evidence type="ECO:0000313" key="2">
    <source>
        <dbReference type="EMBL" id="TQM78881.1"/>
    </source>
</evidence>
<name>A0A543J7T2_9PSEU</name>
<evidence type="ECO:0000313" key="3">
    <source>
        <dbReference type="Proteomes" id="UP000316628"/>
    </source>
</evidence>
<sequence>MTLDFSIRLLTAVLAPIAAITVFLLKDGHRRARLAARAKTAADLVEATPPDSHVYQELTAHLEYELERYLHATQPPTRSDVRDQLAIAGIFGLLGSLTGSGLWVQHNPDRVPEVIGQVVMDGYTRWLSAGWQTGLGIFATAFSLSMAVYHLVNHARMSAELKFNEEKSTDRSGAAR</sequence>
<dbReference type="Proteomes" id="UP000316628">
    <property type="component" value="Unassembled WGS sequence"/>
</dbReference>
<keyword evidence="1" id="KW-0472">Membrane</keyword>
<keyword evidence="1" id="KW-1133">Transmembrane helix</keyword>
<keyword evidence="3" id="KW-1185">Reference proteome</keyword>
<proteinExistence type="predicted"/>
<dbReference type="AlphaFoldDB" id="A0A543J7T2"/>
<reference evidence="2 3" key="1">
    <citation type="submission" date="2019-06" db="EMBL/GenBank/DDBJ databases">
        <title>Sequencing the genomes of 1000 actinobacteria strains.</title>
        <authorList>
            <person name="Klenk H.-P."/>
        </authorList>
    </citation>
    <scope>NUCLEOTIDE SEQUENCE [LARGE SCALE GENOMIC DNA]</scope>
    <source>
        <strain evidence="2 3">DSM 45456</strain>
    </source>
</reference>
<dbReference type="EMBL" id="VFPP01000001">
    <property type="protein sequence ID" value="TQM78881.1"/>
    <property type="molecule type" value="Genomic_DNA"/>
</dbReference>
<organism evidence="2 3">
    <name type="scientific">Saccharothrix saharensis</name>
    <dbReference type="NCBI Taxonomy" id="571190"/>
    <lineage>
        <taxon>Bacteria</taxon>
        <taxon>Bacillati</taxon>
        <taxon>Actinomycetota</taxon>
        <taxon>Actinomycetes</taxon>
        <taxon>Pseudonocardiales</taxon>
        <taxon>Pseudonocardiaceae</taxon>
        <taxon>Saccharothrix</taxon>
    </lineage>
</organism>
<gene>
    <name evidence="2" type="ORF">FHX81_1166</name>
</gene>
<protein>
    <submittedName>
        <fullName evidence="2">Uncharacterized protein</fullName>
    </submittedName>
</protein>
<feature type="transmembrane region" description="Helical" evidence="1">
    <location>
        <begin position="85"/>
        <end position="104"/>
    </location>
</feature>
<accession>A0A543J7T2</accession>
<keyword evidence="1" id="KW-0812">Transmembrane</keyword>
<dbReference type="RefSeq" id="WP_141975773.1">
    <property type="nucleotide sequence ID" value="NZ_VFPP01000001.1"/>
</dbReference>
<comment type="caution">
    <text evidence="2">The sequence shown here is derived from an EMBL/GenBank/DDBJ whole genome shotgun (WGS) entry which is preliminary data.</text>
</comment>
<feature type="transmembrane region" description="Helical" evidence="1">
    <location>
        <begin position="129"/>
        <end position="152"/>
    </location>
</feature>
<evidence type="ECO:0000256" key="1">
    <source>
        <dbReference type="SAM" id="Phobius"/>
    </source>
</evidence>
<feature type="transmembrane region" description="Helical" evidence="1">
    <location>
        <begin position="6"/>
        <end position="25"/>
    </location>
</feature>